<dbReference type="RefSeq" id="WP_218477747.1">
    <property type="nucleotide sequence ID" value="NZ_BAABJN010000007.1"/>
</dbReference>
<evidence type="ECO:0000313" key="2">
    <source>
        <dbReference type="Proteomes" id="UP000694257"/>
    </source>
</evidence>
<keyword evidence="2" id="KW-1185">Reference proteome</keyword>
<gene>
    <name evidence="1" type="ORF">KV110_19360</name>
</gene>
<reference evidence="1 2" key="1">
    <citation type="submission" date="2021-07" db="EMBL/GenBank/DDBJ databases">
        <title>Whole Genome Sequence of Nocardia Iowensis.</title>
        <authorList>
            <person name="Lamm A."/>
            <person name="Collins-Fairclough A.M."/>
            <person name="Bunk B."/>
            <person name="Sproer C."/>
        </authorList>
    </citation>
    <scope>NUCLEOTIDE SEQUENCE [LARGE SCALE GENOMIC DNA]</scope>
    <source>
        <strain evidence="1 2">NRRL 5646</strain>
    </source>
</reference>
<proteinExistence type="predicted"/>
<evidence type="ECO:0000313" key="1">
    <source>
        <dbReference type="EMBL" id="QXN95009.1"/>
    </source>
</evidence>
<name>A0ABX8RZA4_NOCIO</name>
<protein>
    <submittedName>
        <fullName evidence="1">Uncharacterized protein</fullName>
    </submittedName>
</protein>
<sequence>MLRDMDFMKPAEQLLAQVAARFGSAEAFLEKLAEVRAAGEDDTIEMPRVTGSLPTIY</sequence>
<dbReference type="EMBL" id="CP078145">
    <property type="protein sequence ID" value="QXN95009.1"/>
    <property type="molecule type" value="Genomic_DNA"/>
</dbReference>
<organism evidence="1 2">
    <name type="scientific">Nocardia iowensis</name>
    <dbReference type="NCBI Taxonomy" id="204891"/>
    <lineage>
        <taxon>Bacteria</taxon>
        <taxon>Bacillati</taxon>
        <taxon>Actinomycetota</taxon>
        <taxon>Actinomycetes</taxon>
        <taxon>Mycobacteriales</taxon>
        <taxon>Nocardiaceae</taxon>
        <taxon>Nocardia</taxon>
    </lineage>
</organism>
<dbReference type="Proteomes" id="UP000694257">
    <property type="component" value="Chromosome"/>
</dbReference>
<accession>A0ABX8RZA4</accession>